<evidence type="ECO:0000259" key="4">
    <source>
        <dbReference type="Pfam" id="PF12802"/>
    </source>
</evidence>
<evidence type="ECO:0000313" key="6">
    <source>
        <dbReference type="EMBL" id="TQD43412.1"/>
    </source>
</evidence>
<dbReference type="Gene3D" id="3.90.550.10">
    <property type="entry name" value="Spore Coat Polysaccharide Biosynthesis Protein SpsA, Chain A"/>
    <property type="match status" value="1"/>
</dbReference>
<dbReference type="InterPro" id="IPR029044">
    <property type="entry name" value="Nucleotide-diphossugar_trans"/>
</dbReference>
<dbReference type="InterPro" id="IPR050065">
    <property type="entry name" value="GlmU-like"/>
</dbReference>
<dbReference type="SUPFAM" id="SSF53448">
    <property type="entry name" value="Nucleotide-diphospho-sugar transferases"/>
    <property type="match status" value="1"/>
</dbReference>
<accession>A0A508AC63</accession>
<dbReference type="InterPro" id="IPR011009">
    <property type="entry name" value="Kinase-like_dom_sf"/>
</dbReference>
<evidence type="ECO:0000313" key="7">
    <source>
        <dbReference type="Proteomes" id="UP000319010"/>
    </source>
</evidence>
<organism evidence="6 7">
    <name type="scientific">Actinomyces johnsonii</name>
    <dbReference type="NCBI Taxonomy" id="544581"/>
    <lineage>
        <taxon>Bacteria</taxon>
        <taxon>Bacillati</taxon>
        <taxon>Actinomycetota</taxon>
        <taxon>Actinomycetes</taxon>
        <taxon>Actinomycetales</taxon>
        <taxon>Actinomycetaceae</taxon>
        <taxon>Actinomyces</taxon>
    </lineage>
</organism>
<evidence type="ECO:0000259" key="3">
    <source>
        <dbReference type="Pfam" id="PF01636"/>
    </source>
</evidence>
<dbReference type="PANTHER" id="PTHR43584:SF5">
    <property type="entry name" value="PROTEIN LICC"/>
    <property type="match status" value="1"/>
</dbReference>
<name>A0A508AC63_9ACTO</name>
<comment type="caution">
    <text evidence="6">The sequence shown here is derived from an EMBL/GenBank/DDBJ whole genome shotgun (WGS) entry which is preliminary data.</text>
</comment>
<dbReference type="GO" id="GO:0003700">
    <property type="term" value="F:DNA-binding transcription factor activity"/>
    <property type="evidence" value="ECO:0007669"/>
    <property type="project" value="InterPro"/>
</dbReference>
<feature type="domain" description="Aminoglycoside phosphotransferase" evidence="3">
    <location>
        <begin position="327"/>
        <end position="532"/>
    </location>
</feature>
<evidence type="ECO:0000256" key="2">
    <source>
        <dbReference type="ARBA" id="ARBA00022695"/>
    </source>
</evidence>
<feature type="domain" description="HTH marR-type" evidence="4">
    <location>
        <begin position="9"/>
        <end position="56"/>
    </location>
</feature>
<dbReference type="Pfam" id="PF12804">
    <property type="entry name" value="NTP_transf_3"/>
    <property type="match status" value="1"/>
</dbReference>
<dbReference type="SUPFAM" id="SSF46785">
    <property type="entry name" value="Winged helix' DNA-binding domain"/>
    <property type="match status" value="1"/>
</dbReference>
<dbReference type="Pfam" id="PF01636">
    <property type="entry name" value="APH"/>
    <property type="match status" value="1"/>
</dbReference>
<dbReference type="CDD" id="cd02523">
    <property type="entry name" value="PC_cytidylyltransferase"/>
    <property type="match status" value="1"/>
</dbReference>
<dbReference type="InterPro" id="IPR025877">
    <property type="entry name" value="MobA-like_NTP_Trfase"/>
</dbReference>
<dbReference type="PANTHER" id="PTHR43584">
    <property type="entry name" value="NUCLEOTIDYL TRANSFERASE"/>
    <property type="match status" value="1"/>
</dbReference>
<keyword evidence="1" id="KW-0808">Transferase</keyword>
<dbReference type="GO" id="GO:0016779">
    <property type="term" value="F:nucleotidyltransferase activity"/>
    <property type="evidence" value="ECO:0007669"/>
    <property type="project" value="UniProtKB-KW"/>
</dbReference>
<dbReference type="Pfam" id="PF12802">
    <property type="entry name" value="MarR_2"/>
    <property type="match status" value="1"/>
</dbReference>
<proteinExistence type="predicted"/>
<dbReference type="InterPro" id="IPR000835">
    <property type="entry name" value="HTH_MarR-typ"/>
</dbReference>
<dbReference type="EMBL" id="VICB01000008">
    <property type="protein sequence ID" value="TQD43412.1"/>
    <property type="molecule type" value="Genomic_DNA"/>
</dbReference>
<dbReference type="Proteomes" id="UP000319010">
    <property type="component" value="Unassembled WGS sequence"/>
</dbReference>
<dbReference type="InterPro" id="IPR036390">
    <property type="entry name" value="WH_DNA-bd_sf"/>
</dbReference>
<reference evidence="6 7" key="1">
    <citation type="submission" date="2019-06" db="EMBL/GenBank/DDBJ databases">
        <title>Draft genome sequence of Actinomyces johnsonii CCUG 34287T.</title>
        <authorList>
            <person name="Salva-Serra F."/>
            <person name="Cardew S."/>
            <person name="Moore E."/>
        </authorList>
    </citation>
    <scope>NUCLEOTIDE SEQUENCE [LARGE SCALE GENOMIC DNA]</scope>
    <source>
        <strain evidence="6 7">CCUG 34287</strain>
    </source>
</reference>
<dbReference type="Gene3D" id="3.90.1200.10">
    <property type="match status" value="1"/>
</dbReference>
<protein>
    <submittedName>
        <fullName evidence="6">MarR family transcriptional regulator</fullName>
    </submittedName>
</protein>
<dbReference type="InterPro" id="IPR002575">
    <property type="entry name" value="Aminoglycoside_PTrfase"/>
</dbReference>
<keyword evidence="2" id="KW-0548">Nucleotidyltransferase</keyword>
<dbReference type="CDD" id="cd05151">
    <property type="entry name" value="ChoK-like"/>
    <property type="match status" value="1"/>
</dbReference>
<dbReference type="Gene3D" id="3.30.200.20">
    <property type="entry name" value="Phosphorylase Kinase, domain 1"/>
    <property type="match status" value="1"/>
</dbReference>
<sequence>MVEAMAGTLSQSQFDVLYALLRADDALTQRRIQESTSMSLGRVNAVVRECEAAGYILERHLTEAGRAALEPYRVNNAVIMAAGLSQRFAPISYERPKGMLRVRDEVLVERQIRQLHEAGIKDVTIVVGYKKEYFFYLAEQFGVKIVVNDDYVSRNNNGSLWLVRDILANTFICSSDDYFTDNPFESHVYKAYYSAQYIEGPTEEWCITTGPGERITDIEVGGADAWIMLGHVYFDRVFSATFRRILETVYHLPETAPKLWEAIYIEHVKELDMVMRRYPEGMINEFDSVDEIRSFDPKFIENVDSEVFDHISEALGCRKTDISGFYPLKQGLTNLSCHFAVDGEEYVYRHPGIGTEEIVDRHAEAAGLRLACELGLDTTFVADDDVKGWKISRFVPEARNLETTNVDELRQAMRMARRLHTSGKTLERDFDYIREALRYEQLVERHHPIDVPDYVELRAKVMRLKVAADADGFERTPSHNDFYPPNFLVAADGHIDLIDWEYAGMSDIASDFGTLVVCTQMSVERADEAIGYYFDRTPTTLERRHFWSYVVFAGWCWYVWALAKEAEGDDAGQDIFTYYRHVTDYVDALLSWYEGGEEAVPEVFAGGAD</sequence>
<gene>
    <name evidence="6" type="ORF">FK256_06855</name>
</gene>
<evidence type="ECO:0000259" key="5">
    <source>
        <dbReference type="Pfam" id="PF12804"/>
    </source>
</evidence>
<feature type="domain" description="MobA-like NTP transferase" evidence="5">
    <location>
        <begin position="77"/>
        <end position="152"/>
    </location>
</feature>
<dbReference type="AlphaFoldDB" id="A0A508AC63"/>
<dbReference type="SUPFAM" id="SSF56112">
    <property type="entry name" value="Protein kinase-like (PK-like)"/>
    <property type="match status" value="1"/>
</dbReference>
<evidence type="ECO:0000256" key="1">
    <source>
        <dbReference type="ARBA" id="ARBA00022679"/>
    </source>
</evidence>